<dbReference type="InterPro" id="IPR050942">
    <property type="entry name" value="F-box_BR-signaling"/>
</dbReference>
<reference evidence="3" key="1">
    <citation type="journal article" date="2024" name="IScience">
        <title>Strigolactones Initiate the Formation of Haustorium-like Structures in Castilleja.</title>
        <authorList>
            <person name="Buerger M."/>
            <person name="Peterson D."/>
            <person name="Chory J."/>
        </authorList>
    </citation>
    <scope>NUCLEOTIDE SEQUENCE [LARGE SCALE GENOMIC DNA]</scope>
</reference>
<comment type="caution">
    <text evidence="2">The sequence shown here is derived from an EMBL/GenBank/DDBJ whole genome shotgun (WGS) entry which is preliminary data.</text>
</comment>
<feature type="domain" description="KIB1-4 beta-propeller" evidence="1">
    <location>
        <begin position="83"/>
        <end position="390"/>
    </location>
</feature>
<sequence length="430" mass="48907">MAPSILKITTAISLRCIFRSCRGVRMFSTVNKSDESRTSSVESRISFFSSSYPWLMLSPRSCNNSYEFYSFAEKRVLSIPKSDHKYEVESGFHDATRILGSSHGWLACYNHLRAGELFLYNPLSGRRINLPPVHKLSNPESNLVRKYGCKRIIMTCSDPESEECRVVMIFGERKRLALCCPGRSSSSTEWTVFESEQARSCADFVYCGKHQLFFSLKYEGQLAAWDLQNPLSPRLVWSMGPPRNLYFGPSIFEMQEYSDAQGYLVVSQQQQGKLFLVLRYLNRFMMPNGRCAPLDSYVNCKPSGIMYPPKTVGFDVFKIVRVQDGWKLVEMDDHLDDLVMFLGDPSDGIAMPAANANGFQPNSICFTNDCFSSDSDGIISLLNGTDNGIFDFEKKTMSPCYYPFDYKSLKNKILPPPLWFTPNIPIIKNK</sequence>
<gene>
    <name evidence="2" type="ORF">CASFOL_036927</name>
</gene>
<proteinExistence type="predicted"/>
<dbReference type="PANTHER" id="PTHR44259">
    <property type="entry name" value="OS07G0183000 PROTEIN-RELATED"/>
    <property type="match status" value="1"/>
</dbReference>
<evidence type="ECO:0000259" key="1">
    <source>
        <dbReference type="Pfam" id="PF03478"/>
    </source>
</evidence>
<dbReference type="AlphaFoldDB" id="A0ABD3BQ07"/>
<organism evidence="2 3">
    <name type="scientific">Castilleja foliolosa</name>
    <dbReference type="NCBI Taxonomy" id="1961234"/>
    <lineage>
        <taxon>Eukaryota</taxon>
        <taxon>Viridiplantae</taxon>
        <taxon>Streptophyta</taxon>
        <taxon>Embryophyta</taxon>
        <taxon>Tracheophyta</taxon>
        <taxon>Spermatophyta</taxon>
        <taxon>Magnoliopsida</taxon>
        <taxon>eudicotyledons</taxon>
        <taxon>Gunneridae</taxon>
        <taxon>Pentapetalae</taxon>
        <taxon>asterids</taxon>
        <taxon>lamiids</taxon>
        <taxon>Lamiales</taxon>
        <taxon>Orobanchaceae</taxon>
        <taxon>Pedicularideae</taxon>
        <taxon>Castillejinae</taxon>
        <taxon>Castilleja</taxon>
    </lineage>
</organism>
<name>A0ABD3BQ07_9LAMI</name>
<dbReference type="EMBL" id="JAVIJP010000069">
    <property type="protein sequence ID" value="KAL3619357.1"/>
    <property type="molecule type" value="Genomic_DNA"/>
</dbReference>
<keyword evidence="3" id="KW-1185">Reference proteome</keyword>
<dbReference type="PANTHER" id="PTHR44259:SF37">
    <property type="entry name" value="DUF1618 DOMAIN-CONTAINING PROTEIN"/>
    <property type="match status" value="1"/>
</dbReference>
<dbReference type="Pfam" id="PF03478">
    <property type="entry name" value="Beta-prop_KIB1-4"/>
    <property type="match status" value="1"/>
</dbReference>
<evidence type="ECO:0000313" key="2">
    <source>
        <dbReference type="EMBL" id="KAL3619357.1"/>
    </source>
</evidence>
<dbReference type="InterPro" id="IPR005174">
    <property type="entry name" value="KIB1-4_b-propeller"/>
</dbReference>
<accession>A0ABD3BQ07</accession>
<dbReference type="Proteomes" id="UP001632038">
    <property type="component" value="Unassembled WGS sequence"/>
</dbReference>
<protein>
    <recommendedName>
        <fullName evidence="1">KIB1-4 beta-propeller domain-containing protein</fullName>
    </recommendedName>
</protein>
<evidence type="ECO:0000313" key="3">
    <source>
        <dbReference type="Proteomes" id="UP001632038"/>
    </source>
</evidence>